<keyword evidence="2" id="KW-1185">Reference proteome</keyword>
<evidence type="ECO:0000313" key="2">
    <source>
        <dbReference type="Proteomes" id="UP000282460"/>
    </source>
</evidence>
<protein>
    <recommendedName>
        <fullName evidence="3">ATP-grasp domain-containing protein</fullName>
    </recommendedName>
</protein>
<dbReference type="AlphaFoldDB" id="A0A3L7JCH5"/>
<dbReference type="Gene3D" id="3.30.1490.20">
    <property type="entry name" value="ATP-grasp fold, A domain"/>
    <property type="match status" value="1"/>
</dbReference>
<evidence type="ECO:0008006" key="3">
    <source>
        <dbReference type="Google" id="ProtNLM"/>
    </source>
</evidence>
<dbReference type="Proteomes" id="UP000282460">
    <property type="component" value="Unassembled WGS sequence"/>
</dbReference>
<name>A0A3L7JCH5_9MICO</name>
<evidence type="ECO:0000313" key="1">
    <source>
        <dbReference type="EMBL" id="RLQ86192.1"/>
    </source>
</evidence>
<dbReference type="GO" id="GO:0005524">
    <property type="term" value="F:ATP binding"/>
    <property type="evidence" value="ECO:0007669"/>
    <property type="project" value="InterPro"/>
</dbReference>
<reference evidence="1 2" key="1">
    <citation type="submission" date="2018-10" db="EMBL/GenBank/DDBJ databases">
        <authorList>
            <person name="Li J."/>
        </authorList>
    </citation>
    <scope>NUCLEOTIDE SEQUENCE [LARGE SCALE GENOMIC DNA]</scope>
    <source>
        <strain evidence="1 2">ZD1-4</strain>
    </source>
</reference>
<dbReference type="EMBL" id="RCWJ01000001">
    <property type="protein sequence ID" value="RLQ86192.1"/>
    <property type="molecule type" value="Genomic_DNA"/>
</dbReference>
<dbReference type="PANTHER" id="PTHR39217:SF1">
    <property type="entry name" value="GLUTATHIONE SYNTHETASE"/>
    <property type="match status" value="1"/>
</dbReference>
<dbReference type="SUPFAM" id="SSF56059">
    <property type="entry name" value="Glutathione synthetase ATP-binding domain-like"/>
    <property type="match status" value="1"/>
</dbReference>
<organism evidence="1 2">
    <name type="scientific">Mycetocola zhadangensis</name>
    <dbReference type="NCBI Taxonomy" id="1164595"/>
    <lineage>
        <taxon>Bacteria</taxon>
        <taxon>Bacillati</taxon>
        <taxon>Actinomycetota</taxon>
        <taxon>Actinomycetes</taxon>
        <taxon>Micrococcales</taxon>
        <taxon>Microbacteriaceae</taxon>
        <taxon>Mycetocola</taxon>
    </lineage>
</organism>
<gene>
    <name evidence="1" type="ORF">D9V28_04990</name>
</gene>
<dbReference type="Gene3D" id="3.40.50.20">
    <property type="match status" value="1"/>
</dbReference>
<accession>A0A3L7JCH5</accession>
<dbReference type="Gene3D" id="3.30.470.20">
    <property type="entry name" value="ATP-grasp fold, B domain"/>
    <property type="match status" value="1"/>
</dbReference>
<dbReference type="InterPro" id="IPR013815">
    <property type="entry name" value="ATP_grasp_subdomain_1"/>
</dbReference>
<dbReference type="RefSeq" id="WP_121658551.1">
    <property type="nucleotide sequence ID" value="NZ_BMEK01000001.1"/>
</dbReference>
<sequence>MTRGRIALVTNARPAPYVDTDLPFLETGLTASGFAPRIVVWNDPHVDWASFELIVIRSPWDYPDSPSEFLDWLDRAAAVAPVLNAPSLIRWNIDKVHLRELGSVSDVPIVPTTFCLTSNEVRAALSTVSEERVVVKPSVSAGSQNTGLFERNDPAALLLAGHILRIGKTVMVQPAIPSVQHRGERALLYFDGDFSHAISKGPLLAVGGGLRGGTYVEEIAPVTPTPEERAVGDQLIAAVHTVLLARGLSEFDALPLYARVDIVDDPSTGPLVLEAELFEPSLFIDTDPDAVRRFVEAVSRRIETIRSR</sequence>
<dbReference type="OrthoDB" id="3373978at2"/>
<dbReference type="InterPro" id="IPR053191">
    <property type="entry name" value="DcsG_Biosynth_Enzyme"/>
</dbReference>
<proteinExistence type="predicted"/>
<dbReference type="PANTHER" id="PTHR39217">
    <property type="match status" value="1"/>
</dbReference>
<comment type="caution">
    <text evidence="1">The sequence shown here is derived from an EMBL/GenBank/DDBJ whole genome shotgun (WGS) entry which is preliminary data.</text>
</comment>